<organism evidence="4 5">
    <name type="scientific">Bifidobacterium tissieri</name>
    <dbReference type="NCBI Taxonomy" id="1630162"/>
    <lineage>
        <taxon>Bacteria</taxon>
        <taxon>Bacillati</taxon>
        <taxon>Actinomycetota</taxon>
        <taxon>Actinomycetes</taxon>
        <taxon>Bifidobacteriales</taxon>
        <taxon>Bifidobacteriaceae</taxon>
        <taxon>Bifidobacterium</taxon>
    </lineage>
</organism>
<gene>
    <name evidence="4" type="ORF">EMO89_02600</name>
</gene>
<protein>
    <submittedName>
        <fullName evidence="4">Lysozyme</fullName>
    </submittedName>
</protein>
<feature type="chain" id="PRO_5038962070" evidence="2">
    <location>
        <begin position="23"/>
        <end position="224"/>
    </location>
</feature>
<feature type="signal peptide" evidence="2">
    <location>
        <begin position="1"/>
        <end position="22"/>
    </location>
</feature>
<feature type="region of interest" description="Disordered" evidence="1">
    <location>
        <begin position="118"/>
        <end position="162"/>
    </location>
</feature>
<feature type="domain" description="Cpl-7 lysozyme C-terminal" evidence="3">
    <location>
        <begin position="72"/>
        <end position="110"/>
    </location>
</feature>
<evidence type="ECO:0000256" key="2">
    <source>
        <dbReference type="SAM" id="SignalP"/>
    </source>
</evidence>
<reference evidence="4 5" key="1">
    <citation type="journal article" date="2019" name="Syst. Appl. Microbiol.">
        <title>Characterization of Bifidobacterium species in feaces of the Egyptian fruit bat: Description of B. vespertilionis sp. nov. and B. rousetti sp. nov.</title>
        <authorList>
            <person name="Modesto M."/>
            <person name="Satti M."/>
            <person name="Watanabe K."/>
            <person name="Puglisi E."/>
            <person name="Morelli L."/>
            <person name="Huang C.-H."/>
            <person name="Liou J.-S."/>
            <person name="Miyashita M."/>
            <person name="Tamura T."/>
            <person name="Saito S."/>
            <person name="Mori K."/>
            <person name="Huang L."/>
            <person name="Sciavilla P."/>
            <person name="Sandri C."/>
            <person name="Spiezio C."/>
            <person name="Vitali F."/>
            <person name="Cavalieri D."/>
            <person name="Perpetuini G."/>
            <person name="Tofalo R."/>
            <person name="Bonetti A."/>
            <person name="Arita M."/>
            <person name="Mattarelli P."/>
        </authorList>
    </citation>
    <scope>NUCLEOTIDE SEQUENCE [LARGE SCALE GENOMIC DNA]</scope>
    <source>
        <strain evidence="4 5">RST7</strain>
    </source>
</reference>
<evidence type="ECO:0000313" key="4">
    <source>
        <dbReference type="EMBL" id="KAA8831635.1"/>
    </source>
</evidence>
<evidence type="ECO:0000259" key="3">
    <source>
        <dbReference type="SMART" id="SM01095"/>
    </source>
</evidence>
<proteinExistence type="predicted"/>
<dbReference type="SMART" id="SM01095">
    <property type="entry name" value="Cpl-7"/>
    <property type="match status" value="1"/>
</dbReference>
<feature type="compositionally biased region" description="Low complexity" evidence="1">
    <location>
        <begin position="132"/>
        <end position="145"/>
    </location>
</feature>
<feature type="compositionally biased region" description="Polar residues" evidence="1">
    <location>
        <begin position="146"/>
        <end position="158"/>
    </location>
</feature>
<dbReference type="RefSeq" id="WP_150380808.1">
    <property type="nucleotide sequence ID" value="NZ_RZUI01000002.1"/>
</dbReference>
<dbReference type="Pfam" id="PF08230">
    <property type="entry name" value="CW_7"/>
    <property type="match status" value="1"/>
</dbReference>
<accession>A0A5M9ZVU2</accession>
<dbReference type="OrthoDB" id="9758772at2"/>
<comment type="caution">
    <text evidence="4">The sequence shown here is derived from an EMBL/GenBank/DDBJ whole genome shotgun (WGS) entry which is preliminary data.</text>
</comment>
<name>A0A5M9ZVU2_9BIFI</name>
<dbReference type="InterPro" id="IPR013168">
    <property type="entry name" value="Cpl_7_lyso_C"/>
</dbReference>
<keyword evidence="2" id="KW-0732">Signal</keyword>
<evidence type="ECO:0000313" key="5">
    <source>
        <dbReference type="Proteomes" id="UP000412028"/>
    </source>
</evidence>
<evidence type="ECO:0000256" key="1">
    <source>
        <dbReference type="SAM" id="MobiDB-lite"/>
    </source>
</evidence>
<dbReference type="EMBL" id="RZUI01000002">
    <property type="protein sequence ID" value="KAA8831635.1"/>
    <property type="molecule type" value="Genomic_DNA"/>
</dbReference>
<sequence>MRFGKFVGVALAVASLFGVGVAAPSASAMDSASVVSEDTHVAVSVADVVSAHHMVSLNPIGELRAEPEPVDVDTLAQAVLRGEYGDGDERRTRLGRDYAAVQERVNELMPKVVEAPKTVEVSAAPQQRRQSAKPQPKRQAAPKQQMSTPKPSAPQQQKSDVDVLADTMAKADQCTFEDGSGQESCVWHGNNSAGNRVDIYYGTDGNAYKLTDGQGLEVSPRNPE</sequence>
<dbReference type="AlphaFoldDB" id="A0A5M9ZVU2"/>
<dbReference type="Proteomes" id="UP000412028">
    <property type="component" value="Unassembled WGS sequence"/>
</dbReference>